<dbReference type="AlphaFoldDB" id="A0A0B7BBK7"/>
<evidence type="ECO:0000313" key="1">
    <source>
        <dbReference type="EMBL" id="CEK90743.1"/>
    </source>
</evidence>
<dbReference type="EMBL" id="HACG01043879">
    <property type="protein sequence ID" value="CEK90744.1"/>
    <property type="molecule type" value="Transcribed_RNA"/>
</dbReference>
<accession>A0A0B7BBK7</accession>
<gene>
    <name evidence="2" type="primary">ORF178546</name>
    <name evidence="1" type="synonym">ORF178542</name>
</gene>
<protein>
    <submittedName>
        <fullName evidence="2">Uncharacterized protein</fullName>
    </submittedName>
</protein>
<sequence>RSLTMNSGVERAPGMALVTDFCEKACFPFLSVPHDVRTDHLQEEESCVET</sequence>
<dbReference type="EMBL" id="HACG01043878">
    <property type="protein sequence ID" value="CEK90743.1"/>
    <property type="molecule type" value="Transcribed_RNA"/>
</dbReference>
<evidence type="ECO:0000313" key="2">
    <source>
        <dbReference type="EMBL" id="CEK90744.1"/>
    </source>
</evidence>
<feature type="non-terminal residue" evidence="2">
    <location>
        <position position="1"/>
    </location>
</feature>
<proteinExistence type="predicted"/>
<name>A0A0B7BBK7_9EUPU</name>
<organism evidence="2">
    <name type="scientific">Arion vulgaris</name>
    <dbReference type="NCBI Taxonomy" id="1028688"/>
    <lineage>
        <taxon>Eukaryota</taxon>
        <taxon>Metazoa</taxon>
        <taxon>Spiralia</taxon>
        <taxon>Lophotrochozoa</taxon>
        <taxon>Mollusca</taxon>
        <taxon>Gastropoda</taxon>
        <taxon>Heterobranchia</taxon>
        <taxon>Euthyneura</taxon>
        <taxon>Panpulmonata</taxon>
        <taxon>Eupulmonata</taxon>
        <taxon>Stylommatophora</taxon>
        <taxon>Helicina</taxon>
        <taxon>Arionoidea</taxon>
        <taxon>Arionidae</taxon>
        <taxon>Arion</taxon>
    </lineage>
</organism>
<reference evidence="2" key="1">
    <citation type="submission" date="2014-12" db="EMBL/GenBank/DDBJ databases">
        <title>Insight into the proteome of Arion vulgaris.</title>
        <authorList>
            <person name="Aradska J."/>
            <person name="Bulat T."/>
            <person name="Smidak R."/>
            <person name="Sarate P."/>
            <person name="Gangsoo J."/>
            <person name="Sialana F."/>
            <person name="Bilban M."/>
            <person name="Lubec G."/>
        </authorList>
    </citation>
    <scope>NUCLEOTIDE SEQUENCE</scope>
    <source>
        <tissue evidence="2">Skin</tissue>
    </source>
</reference>